<keyword evidence="1 2" id="KW-0732">Signal</keyword>
<name>A0ABR1HV19_9HYPO</name>
<reference evidence="4 5" key="1">
    <citation type="journal article" date="2025" name="Microbiol. Resour. Announc.">
        <title>Draft genome sequences for Neonectria magnoliae and Neonectria punicea, canker pathogens of Liriodendron tulipifera and Acer saccharum in West Virginia.</title>
        <authorList>
            <person name="Petronek H.M."/>
            <person name="Kasson M.T."/>
            <person name="Metheny A.M."/>
            <person name="Stauder C.M."/>
            <person name="Lovett B."/>
            <person name="Lynch S.C."/>
            <person name="Garnas J.R."/>
            <person name="Kasson L.R."/>
            <person name="Stajich J.E."/>
        </authorList>
    </citation>
    <scope>NUCLEOTIDE SEQUENCE [LARGE SCALE GENOMIC DNA]</scope>
    <source>
        <strain evidence="4 5">NRRL 64651</strain>
    </source>
</reference>
<evidence type="ECO:0000313" key="5">
    <source>
        <dbReference type="Proteomes" id="UP001498421"/>
    </source>
</evidence>
<dbReference type="PROSITE" id="PS50842">
    <property type="entry name" value="EXPANSIN_EG45"/>
    <property type="match status" value="1"/>
</dbReference>
<accession>A0ABR1HV19</accession>
<dbReference type="NCBIfam" id="NF041144">
    <property type="entry name" value="expansin_EXLX1"/>
    <property type="match status" value="1"/>
</dbReference>
<dbReference type="SUPFAM" id="SSF50685">
    <property type="entry name" value="Barwin-like endoglucanases"/>
    <property type="match status" value="1"/>
</dbReference>
<organism evidence="4 5">
    <name type="scientific">Neonectria magnoliae</name>
    <dbReference type="NCBI Taxonomy" id="2732573"/>
    <lineage>
        <taxon>Eukaryota</taxon>
        <taxon>Fungi</taxon>
        <taxon>Dikarya</taxon>
        <taxon>Ascomycota</taxon>
        <taxon>Pezizomycotina</taxon>
        <taxon>Sordariomycetes</taxon>
        <taxon>Hypocreomycetidae</taxon>
        <taxon>Hypocreales</taxon>
        <taxon>Nectriaceae</taxon>
        <taxon>Neonectria</taxon>
    </lineage>
</organism>
<dbReference type="PANTHER" id="PTHR31836:SF21">
    <property type="entry name" value="EXPANSIN-LIKE PROTEIN 7"/>
    <property type="match status" value="1"/>
</dbReference>
<evidence type="ECO:0000256" key="2">
    <source>
        <dbReference type="SAM" id="SignalP"/>
    </source>
</evidence>
<dbReference type="Gene3D" id="2.40.40.10">
    <property type="entry name" value="RlpA-like domain"/>
    <property type="match status" value="1"/>
</dbReference>
<dbReference type="InterPro" id="IPR007112">
    <property type="entry name" value="Expansin/allergen_DPBB_dom"/>
</dbReference>
<evidence type="ECO:0000259" key="3">
    <source>
        <dbReference type="PROSITE" id="PS50842"/>
    </source>
</evidence>
<feature type="domain" description="Expansin-like EG45" evidence="3">
    <location>
        <begin position="40"/>
        <end position="131"/>
    </location>
</feature>
<protein>
    <recommendedName>
        <fullName evidence="3">Expansin-like EG45 domain-containing protein</fullName>
    </recommendedName>
</protein>
<dbReference type="InterPro" id="IPR051477">
    <property type="entry name" value="Expansin_CellWall"/>
</dbReference>
<dbReference type="CDD" id="cd22271">
    <property type="entry name" value="DPBB_EXP_N-like"/>
    <property type="match status" value="1"/>
</dbReference>
<proteinExistence type="predicted"/>
<dbReference type="InterPro" id="IPR036908">
    <property type="entry name" value="RlpA-like_sf"/>
</dbReference>
<dbReference type="InterPro" id="IPR049818">
    <property type="entry name" value="Expansin_EXLX1-like"/>
</dbReference>
<dbReference type="EMBL" id="JAZAVK010000089">
    <property type="protein sequence ID" value="KAK7424667.1"/>
    <property type="molecule type" value="Genomic_DNA"/>
</dbReference>
<dbReference type="Gene3D" id="2.60.40.760">
    <property type="entry name" value="Expansin, cellulose-binding-like domain"/>
    <property type="match status" value="1"/>
</dbReference>
<dbReference type="SUPFAM" id="SSF49590">
    <property type="entry name" value="PHL pollen allergen"/>
    <property type="match status" value="1"/>
</dbReference>
<dbReference type="Proteomes" id="UP001498421">
    <property type="component" value="Unassembled WGS sequence"/>
</dbReference>
<feature type="signal peptide" evidence="2">
    <location>
        <begin position="1"/>
        <end position="19"/>
    </location>
</feature>
<evidence type="ECO:0000313" key="4">
    <source>
        <dbReference type="EMBL" id="KAK7424667.1"/>
    </source>
</evidence>
<comment type="caution">
    <text evidence="4">The sequence shown here is derived from an EMBL/GenBank/DDBJ whole genome shotgun (WGS) entry which is preliminary data.</text>
</comment>
<sequence>MKFPFALSVLLAAPAFVVSTDLGTEVLSGSSTFYGGNLNGGMCSFATYKLPTGIYGTAFSGSAWSTAASCGACIEVTGPGGKKIKAMIVDQCPECDKGHLDLFQDAFKAVGGTDGIVQTSYKRVTCDITSPIVLRNKEGTSQWWFSMQVMNHNEPVKSLDVSTDGGKTWQTTIRKEYNFFEKQSGFGTQQVDVRVTSSTGKSITVRNVSIAAQSETKGGSNF</sequence>
<gene>
    <name evidence="4" type="ORF">QQZ08_008550</name>
</gene>
<keyword evidence="5" id="KW-1185">Reference proteome</keyword>
<dbReference type="PANTHER" id="PTHR31836">
    <property type="match status" value="1"/>
</dbReference>
<dbReference type="InterPro" id="IPR036749">
    <property type="entry name" value="Expansin_CBD_sf"/>
</dbReference>
<evidence type="ECO:0000256" key="1">
    <source>
        <dbReference type="ARBA" id="ARBA00022729"/>
    </source>
</evidence>
<feature type="chain" id="PRO_5045635028" description="Expansin-like EG45 domain-containing protein" evidence="2">
    <location>
        <begin position="20"/>
        <end position="222"/>
    </location>
</feature>